<dbReference type="GO" id="GO:0003713">
    <property type="term" value="F:transcription coactivator activity"/>
    <property type="evidence" value="ECO:0007669"/>
    <property type="project" value="EnsemblMetazoa"/>
</dbReference>
<dbReference type="EnsemblMetazoa" id="CJA24471.1">
    <property type="protein sequence ID" value="CJA24471.1"/>
    <property type="gene ID" value="WBGene00180043"/>
</dbReference>
<evidence type="ECO:0000313" key="10">
    <source>
        <dbReference type="Proteomes" id="UP000005237"/>
    </source>
</evidence>
<reference evidence="9" key="2">
    <citation type="submission" date="2022-06" db="UniProtKB">
        <authorList>
            <consortium name="EnsemblMetazoa"/>
        </authorList>
    </citation>
    <scope>IDENTIFICATION</scope>
    <source>
        <strain evidence="9">DF5081</strain>
    </source>
</reference>
<dbReference type="InterPro" id="IPR045125">
    <property type="entry name" value="Sub1/Tcp4-like"/>
</dbReference>
<feature type="domain" description="Transcriptional coactivator p15 (PC4) C-terminal" evidence="8">
    <location>
        <begin position="67"/>
        <end position="118"/>
    </location>
</feature>
<evidence type="ECO:0000256" key="2">
    <source>
        <dbReference type="ARBA" id="ARBA00009001"/>
    </source>
</evidence>
<protein>
    <submittedName>
        <fullName evidence="9">PC4 domain-containing protein</fullName>
    </submittedName>
</protein>
<comment type="similarity">
    <text evidence="2">Belongs to the transcriptional coactivator PC4 family.</text>
</comment>
<dbReference type="PANTHER" id="PTHR13215">
    <property type="entry name" value="RNA POLYMERASE II TRANSCRIPTIONAL COACTIVATOR"/>
    <property type="match status" value="1"/>
</dbReference>
<evidence type="ECO:0000256" key="7">
    <source>
        <dbReference type="SAM" id="MobiDB-lite"/>
    </source>
</evidence>
<dbReference type="SUPFAM" id="SSF54447">
    <property type="entry name" value="ssDNA-binding transcriptional regulator domain"/>
    <property type="match status" value="1"/>
</dbReference>
<dbReference type="GO" id="GO:0060261">
    <property type="term" value="P:positive regulation of transcription initiation by RNA polymerase II"/>
    <property type="evidence" value="ECO:0007669"/>
    <property type="project" value="InterPro"/>
</dbReference>
<feature type="compositionally biased region" description="Basic and acidic residues" evidence="7">
    <location>
        <begin position="31"/>
        <end position="61"/>
    </location>
</feature>
<evidence type="ECO:0000256" key="3">
    <source>
        <dbReference type="ARBA" id="ARBA00023015"/>
    </source>
</evidence>
<keyword evidence="4" id="KW-0238">DNA-binding</keyword>
<dbReference type="GO" id="GO:0003677">
    <property type="term" value="F:DNA binding"/>
    <property type="evidence" value="ECO:0007669"/>
    <property type="project" value="UniProtKB-KW"/>
</dbReference>
<evidence type="ECO:0000256" key="5">
    <source>
        <dbReference type="ARBA" id="ARBA00023163"/>
    </source>
</evidence>
<feature type="compositionally biased region" description="Basic and acidic residues" evidence="7">
    <location>
        <begin position="10"/>
        <end position="23"/>
    </location>
</feature>
<keyword evidence="3" id="KW-0805">Transcription regulation</keyword>
<evidence type="ECO:0000313" key="9">
    <source>
        <dbReference type="EnsemblMetazoa" id="CJA24471.1"/>
    </source>
</evidence>
<dbReference type="AlphaFoldDB" id="A0A8R1E6Z2"/>
<evidence type="ECO:0000259" key="8">
    <source>
        <dbReference type="Pfam" id="PF02229"/>
    </source>
</evidence>
<evidence type="ECO:0000256" key="4">
    <source>
        <dbReference type="ARBA" id="ARBA00023125"/>
    </source>
</evidence>
<dbReference type="InterPro" id="IPR003173">
    <property type="entry name" value="PC4_C"/>
</dbReference>
<accession>A0A8R1E6Z2</accession>
<dbReference type="GO" id="GO:0001111">
    <property type="term" value="P:RNA polymerase II promoter clearance"/>
    <property type="evidence" value="ECO:0007669"/>
    <property type="project" value="EnsemblMetazoa"/>
</dbReference>
<keyword evidence="6" id="KW-0539">Nucleus</keyword>
<dbReference type="Gene3D" id="2.30.31.10">
    <property type="entry name" value="Transcriptional Coactivator Pc4, Chain A"/>
    <property type="match status" value="1"/>
</dbReference>
<sequence>MSSSSESSSEDEKPVKKVETPPKKEKKSKKRQSEAVEEKSSKKTKNEAPEAETTGRLKDEHGNEMFEFGNLRYASVSNFKGKEYVNIREYYVDKNTGKIAPGRKGISITKAQWLNLKDLIPEIDKKL</sequence>
<evidence type="ECO:0000256" key="1">
    <source>
        <dbReference type="ARBA" id="ARBA00004123"/>
    </source>
</evidence>
<evidence type="ECO:0000256" key="6">
    <source>
        <dbReference type="ARBA" id="ARBA00023242"/>
    </source>
</evidence>
<dbReference type="Proteomes" id="UP000005237">
    <property type="component" value="Unassembled WGS sequence"/>
</dbReference>
<organism evidence="9 10">
    <name type="scientific">Caenorhabditis japonica</name>
    <dbReference type="NCBI Taxonomy" id="281687"/>
    <lineage>
        <taxon>Eukaryota</taxon>
        <taxon>Metazoa</taxon>
        <taxon>Ecdysozoa</taxon>
        <taxon>Nematoda</taxon>
        <taxon>Chromadorea</taxon>
        <taxon>Rhabditida</taxon>
        <taxon>Rhabditina</taxon>
        <taxon>Rhabditomorpha</taxon>
        <taxon>Rhabditoidea</taxon>
        <taxon>Rhabditidae</taxon>
        <taxon>Peloderinae</taxon>
        <taxon>Caenorhabditis</taxon>
    </lineage>
</organism>
<keyword evidence="10" id="KW-1185">Reference proteome</keyword>
<keyword evidence="5" id="KW-0804">Transcription</keyword>
<proteinExistence type="inferred from homology"/>
<dbReference type="InterPro" id="IPR009044">
    <property type="entry name" value="ssDNA-bd_transcriptional_reg"/>
</dbReference>
<feature type="region of interest" description="Disordered" evidence="7">
    <location>
        <begin position="1"/>
        <end position="61"/>
    </location>
</feature>
<dbReference type="Pfam" id="PF02229">
    <property type="entry name" value="PC4"/>
    <property type="match status" value="1"/>
</dbReference>
<reference evidence="10" key="1">
    <citation type="submission" date="2010-08" db="EMBL/GenBank/DDBJ databases">
        <authorList>
            <consortium name="Caenorhabditis japonica Sequencing Consortium"/>
            <person name="Wilson R.K."/>
        </authorList>
    </citation>
    <scope>NUCLEOTIDE SEQUENCE [LARGE SCALE GENOMIC DNA]</scope>
    <source>
        <strain evidence="10">DF5081</strain>
    </source>
</reference>
<comment type="subcellular location">
    <subcellularLocation>
        <location evidence="1">Nucleus</location>
    </subcellularLocation>
</comment>
<dbReference type="GO" id="GO:0005634">
    <property type="term" value="C:nucleus"/>
    <property type="evidence" value="ECO:0007669"/>
    <property type="project" value="UniProtKB-SubCell"/>
</dbReference>
<name>A0A8R1E6Z2_CAEJA</name>